<evidence type="ECO:0000256" key="3">
    <source>
        <dbReference type="ARBA" id="ARBA00022989"/>
    </source>
</evidence>
<organism evidence="7 8">
    <name type="scientific">Massilia yuzhufengensis</name>
    <dbReference type="NCBI Taxonomy" id="1164594"/>
    <lineage>
        <taxon>Bacteria</taxon>
        <taxon>Pseudomonadati</taxon>
        <taxon>Pseudomonadota</taxon>
        <taxon>Betaproteobacteria</taxon>
        <taxon>Burkholderiales</taxon>
        <taxon>Oxalobacteraceae</taxon>
        <taxon>Telluria group</taxon>
        <taxon>Massilia</taxon>
    </lineage>
</organism>
<dbReference type="PANTHER" id="PTHR34978">
    <property type="entry name" value="POSSIBLE SENSOR-TRANSDUCER PROTEIN BLAR"/>
    <property type="match status" value="1"/>
</dbReference>
<dbReference type="PROSITE" id="PS52015">
    <property type="entry name" value="TONB_CTD"/>
    <property type="match status" value="1"/>
</dbReference>
<dbReference type="PANTHER" id="PTHR34978:SF3">
    <property type="entry name" value="SLR0241 PROTEIN"/>
    <property type="match status" value="1"/>
</dbReference>
<keyword evidence="8" id="KW-1185">Reference proteome</keyword>
<dbReference type="RefSeq" id="WP_091873426.1">
    <property type="nucleotide sequence ID" value="NZ_FOLD01000006.1"/>
</dbReference>
<accession>A0A1I1JFT0</accession>
<gene>
    <name evidence="7" type="ORF">SAMN05216204_106177</name>
</gene>
<dbReference type="Proteomes" id="UP000198639">
    <property type="component" value="Unassembled WGS sequence"/>
</dbReference>
<dbReference type="AlphaFoldDB" id="A0A1I1JFT0"/>
<evidence type="ECO:0000256" key="2">
    <source>
        <dbReference type="ARBA" id="ARBA00022692"/>
    </source>
</evidence>
<evidence type="ECO:0000313" key="8">
    <source>
        <dbReference type="Proteomes" id="UP000198639"/>
    </source>
</evidence>
<evidence type="ECO:0000256" key="1">
    <source>
        <dbReference type="ARBA" id="ARBA00004167"/>
    </source>
</evidence>
<dbReference type="InterPro" id="IPR008756">
    <property type="entry name" value="Peptidase_M56"/>
</dbReference>
<sequence>MNAADLVAGVGWTLVHFLWQGALIGCATAVLLTALRNARPESRYLAACTGLFLCLAWPATELVLRLQGSAGAGGDAMVLFAAGLVAGSPLDDSWSVLLGEQLSWVVGTWAVCTLAMALRMVLGLLWIGRAAAHERIEPAWQARIERMAGQFGIDRAVRLRVVERLGSPITAGWWRPVVLVPAALVSGMPAHLLEALLAHEMAHIKRHDYLVNLGQNVVETILFYHPAVWWISGRIRVEREQIADDFAARQLGEPRRLALALSELERLQFSTHHLAQAANGGDLMSRIKRLIRPDTQALNWKAAIPVLGLAALCSAVFAHAAPTPKSAEPDLAAVADFNSCKRPHYPAESIKQNHTGTVTLGFLVAKNGKVKEAKLAKSSGHVLLDDAARIALEKCRFKPARTKGKPVESWTAVQYVWTLE</sequence>
<evidence type="ECO:0000256" key="5">
    <source>
        <dbReference type="SAM" id="Phobius"/>
    </source>
</evidence>
<dbReference type="Pfam" id="PF05569">
    <property type="entry name" value="Peptidase_M56"/>
    <property type="match status" value="1"/>
</dbReference>
<dbReference type="GO" id="GO:0016020">
    <property type="term" value="C:membrane"/>
    <property type="evidence" value="ECO:0007669"/>
    <property type="project" value="UniProtKB-SubCell"/>
</dbReference>
<dbReference type="InterPro" id="IPR052173">
    <property type="entry name" value="Beta-lactam_resp_regulator"/>
</dbReference>
<feature type="transmembrane region" description="Helical" evidence="5">
    <location>
        <begin position="6"/>
        <end position="32"/>
    </location>
</feature>
<dbReference type="EMBL" id="FOLD01000006">
    <property type="protein sequence ID" value="SFC47316.1"/>
    <property type="molecule type" value="Genomic_DNA"/>
</dbReference>
<keyword evidence="3 5" id="KW-1133">Transmembrane helix</keyword>
<feature type="transmembrane region" description="Helical" evidence="5">
    <location>
        <begin position="44"/>
        <end position="60"/>
    </location>
</feature>
<keyword evidence="2 5" id="KW-0812">Transmembrane</keyword>
<feature type="transmembrane region" description="Helical" evidence="5">
    <location>
        <begin position="102"/>
        <end position="127"/>
    </location>
</feature>
<proteinExistence type="predicted"/>
<keyword evidence="4 5" id="KW-0472">Membrane</keyword>
<evidence type="ECO:0000313" key="7">
    <source>
        <dbReference type="EMBL" id="SFC47316.1"/>
    </source>
</evidence>
<dbReference type="STRING" id="1164594.SAMN05216204_106177"/>
<dbReference type="CDD" id="cd07341">
    <property type="entry name" value="M56_BlaR1_MecR1_like"/>
    <property type="match status" value="1"/>
</dbReference>
<evidence type="ECO:0000259" key="6">
    <source>
        <dbReference type="PROSITE" id="PS52015"/>
    </source>
</evidence>
<reference evidence="8" key="1">
    <citation type="submission" date="2016-10" db="EMBL/GenBank/DDBJ databases">
        <authorList>
            <person name="Varghese N."/>
            <person name="Submissions S."/>
        </authorList>
    </citation>
    <scope>NUCLEOTIDE SEQUENCE [LARGE SCALE GENOMIC DNA]</scope>
    <source>
        <strain evidence="8">CGMCC 1.12041</strain>
    </source>
</reference>
<evidence type="ECO:0000256" key="4">
    <source>
        <dbReference type="ARBA" id="ARBA00023136"/>
    </source>
</evidence>
<dbReference type="Gene3D" id="3.30.1150.10">
    <property type="match status" value="1"/>
</dbReference>
<dbReference type="SUPFAM" id="SSF74653">
    <property type="entry name" value="TolA/TonB C-terminal domain"/>
    <property type="match status" value="1"/>
</dbReference>
<dbReference type="OrthoDB" id="15218at2"/>
<feature type="domain" description="TonB C-terminal" evidence="6">
    <location>
        <begin position="330"/>
        <end position="420"/>
    </location>
</feature>
<dbReference type="Pfam" id="PF03544">
    <property type="entry name" value="TonB_C"/>
    <property type="match status" value="1"/>
</dbReference>
<protein>
    <submittedName>
        <fullName evidence="7">D-alanyl-D-alanine endopeptidase (Penicillin-binding protein 7)</fullName>
    </submittedName>
</protein>
<dbReference type="NCBIfam" id="TIGR01352">
    <property type="entry name" value="tonB_Cterm"/>
    <property type="match status" value="1"/>
</dbReference>
<dbReference type="GO" id="GO:0055085">
    <property type="term" value="P:transmembrane transport"/>
    <property type="evidence" value="ECO:0007669"/>
    <property type="project" value="InterPro"/>
</dbReference>
<dbReference type="InterPro" id="IPR037682">
    <property type="entry name" value="TonB_C"/>
</dbReference>
<name>A0A1I1JFT0_9BURK</name>
<dbReference type="Gene3D" id="3.30.2010.10">
    <property type="entry name" value="Metalloproteases ('zincins'), catalytic domain"/>
    <property type="match status" value="1"/>
</dbReference>
<dbReference type="InterPro" id="IPR006260">
    <property type="entry name" value="TonB/TolA_C"/>
</dbReference>
<comment type="subcellular location">
    <subcellularLocation>
        <location evidence="1">Membrane</location>
        <topology evidence="1">Single-pass membrane protein</topology>
    </subcellularLocation>
</comment>